<sequence>MVIKGPPAHCSLFARYCALRETYSWSHTVQADTPSPSCCYLSLLLLLLWLLLVFLLLFLLLSGAVTPSQDQQTDKVLIFPSVTLHLRSIYILLLSRTKVEPACRFSNPC</sequence>
<evidence type="ECO:0000313" key="3">
    <source>
        <dbReference type="Proteomes" id="UP000654075"/>
    </source>
</evidence>
<keyword evidence="1" id="KW-0812">Transmembrane</keyword>
<protein>
    <submittedName>
        <fullName evidence="2">Uncharacterized protein</fullName>
    </submittedName>
</protein>
<keyword evidence="1" id="KW-0472">Membrane</keyword>
<evidence type="ECO:0000313" key="2">
    <source>
        <dbReference type="EMBL" id="CAE8607514.1"/>
    </source>
</evidence>
<name>A0A813F789_POLGL</name>
<dbReference type="AlphaFoldDB" id="A0A813F789"/>
<proteinExistence type="predicted"/>
<reference evidence="2" key="1">
    <citation type="submission" date="2021-02" db="EMBL/GenBank/DDBJ databases">
        <authorList>
            <person name="Dougan E. K."/>
            <person name="Rhodes N."/>
            <person name="Thang M."/>
            <person name="Chan C."/>
        </authorList>
    </citation>
    <scope>NUCLEOTIDE SEQUENCE</scope>
</reference>
<dbReference type="EMBL" id="CAJNNV010021813">
    <property type="protein sequence ID" value="CAE8607514.1"/>
    <property type="molecule type" value="Genomic_DNA"/>
</dbReference>
<gene>
    <name evidence="2" type="ORF">PGLA1383_LOCUS25442</name>
</gene>
<feature type="transmembrane region" description="Helical" evidence="1">
    <location>
        <begin position="43"/>
        <end position="65"/>
    </location>
</feature>
<keyword evidence="1" id="KW-1133">Transmembrane helix</keyword>
<organism evidence="2 3">
    <name type="scientific">Polarella glacialis</name>
    <name type="common">Dinoflagellate</name>
    <dbReference type="NCBI Taxonomy" id="89957"/>
    <lineage>
        <taxon>Eukaryota</taxon>
        <taxon>Sar</taxon>
        <taxon>Alveolata</taxon>
        <taxon>Dinophyceae</taxon>
        <taxon>Suessiales</taxon>
        <taxon>Suessiaceae</taxon>
        <taxon>Polarella</taxon>
    </lineage>
</organism>
<accession>A0A813F789</accession>
<feature type="transmembrane region" description="Helical" evidence="1">
    <location>
        <begin position="77"/>
        <end position="95"/>
    </location>
</feature>
<comment type="caution">
    <text evidence="2">The sequence shown here is derived from an EMBL/GenBank/DDBJ whole genome shotgun (WGS) entry which is preliminary data.</text>
</comment>
<evidence type="ECO:0000256" key="1">
    <source>
        <dbReference type="SAM" id="Phobius"/>
    </source>
</evidence>
<keyword evidence="3" id="KW-1185">Reference proteome</keyword>
<dbReference type="Proteomes" id="UP000654075">
    <property type="component" value="Unassembled WGS sequence"/>
</dbReference>